<accession>A0AAE0HYZ6</accession>
<dbReference type="InterPro" id="IPR012338">
    <property type="entry name" value="Beta-lactam/transpept-like"/>
</dbReference>
<dbReference type="Pfam" id="PF00144">
    <property type="entry name" value="Beta-lactamase"/>
    <property type="match status" value="1"/>
</dbReference>
<reference evidence="4" key="2">
    <citation type="submission" date="2023-06" db="EMBL/GenBank/DDBJ databases">
        <authorList>
            <consortium name="Lawrence Berkeley National Laboratory"/>
            <person name="Haridas S."/>
            <person name="Hensen N."/>
            <person name="Bonometti L."/>
            <person name="Westerberg I."/>
            <person name="Brannstrom I.O."/>
            <person name="Guillou S."/>
            <person name="Cros-Aarteil S."/>
            <person name="Calhoun S."/>
            <person name="Kuo A."/>
            <person name="Mondo S."/>
            <person name="Pangilinan J."/>
            <person name="Riley R."/>
            <person name="Labutti K."/>
            <person name="Andreopoulos B."/>
            <person name="Lipzen A."/>
            <person name="Chen C."/>
            <person name="Yanf M."/>
            <person name="Daum C."/>
            <person name="Ng V."/>
            <person name="Clum A."/>
            <person name="Steindorff A."/>
            <person name="Ohm R."/>
            <person name="Martin F."/>
            <person name="Silar P."/>
            <person name="Natvig D."/>
            <person name="Lalanne C."/>
            <person name="Gautier V."/>
            <person name="Ament-Velasquez S.L."/>
            <person name="Kruys A."/>
            <person name="Hutchinson M.I."/>
            <person name="Powell A.J."/>
            <person name="Barry K."/>
            <person name="Miller A.N."/>
            <person name="Grigoriev I.V."/>
            <person name="Debuchy R."/>
            <person name="Gladieux P."/>
            <person name="Thoren M.H."/>
            <person name="Johannesson H."/>
        </authorList>
    </citation>
    <scope>NUCLEOTIDE SEQUENCE</scope>
    <source>
        <strain evidence="4">CBS 118394</strain>
    </source>
</reference>
<reference evidence="4" key="1">
    <citation type="journal article" date="2023" name="Mol. Phylogenet. Evol.">
        <title>Genome-scale phylogeny and comparative genomics of the fungal order Sordariales.</title>
        <authorList>
            <person name="Hensen N."/>
            <person name="Bonometti L."/>
            <person name="Westerberg I."/>
            <person name="Brannstrom I.O."/>
            <person name="Guillou S."/>
            <person name="Cros-Aarteil S."/>
            <person name="Calhoun S."/>
            <person name="Haridas S."/>
            <person name="Kuo A."/>
            <person name="Mondo S."/>
            <person name="Pangilinan J."/>
            <person name="Riley R."/>
            <person name="LaButti K."/>
            <person name="Andreopoulos B."/>
            <person name="Lipzen A."/>
            <person name="Chen C."/>
            <person name="Yan M."/>
            <person name="Daum C."/>
            <person name="Ng V."/>
            <person name="Clum A."/>
            <person name="Steindorff A."/>
            <person name="Ohm R.A."/>
            <person name="Martin F."/>
            <person name="Silar P."/>
            <person name="Natvig D.O."/>
            <person name="Lalanne C."/>
            <person name="Gautier V."/>
            <person name="Ament-Velasquez S.L."/>
            <person name="Kruys A."/>
            <person name="Hutchinson M.I."/>
            <person name="Powell A.J."/>
            <person name="Barry K."/>
            <person name="Miller A.N."/>
            <person name="Grigoriev I.V."/>
            <person name="Debuchy R."/>
            <person name="Gladieux P."/>
            <person name="Hiltunen Thoren M."/>
            <person name="Johannesson H."/>
        </authorList>
    </citation>
    <scope>NUCLEOTIDE SEQUENCE</scope>
    <source>
        <strain evidence="4">CBS 118394</strain>
    </source>
</reference>
<feature type="domain" description="Beta-lactamase-related" evidence="3">
    <location>
        <begin position="12"/>
        <end position="382"/>
    </location>
</feature>
<dbReference type="EMBL" id="JAUEDM010000006">
    <property type="protein sequence ID" value="KAK3315401.1"/>
    <property type="molecule type" value="Genomic_DNA"/>
</dbReference>
<comment type="similarity">
    <text evidence="1">Belongs to the class-A beta-lactamase family.</text>
</comment>
<sequence>MERRMSSPFSTFESTVAKAVEDGALPGAVLIAKDKSGKINYAKAIGSSSLKPGAEKPMDTTTIFALMSMTKLLTSIAACQLIESGKISPDTNVAPYLPALASQPILLSIDDSGKPVTASREKPILVRHLLTHSSGAAYNFFEPMILQWQAANETKSVTGPAVVDRYNWPLLFEPGTSWKYGSSTDWAGRLVEVVSGQDLETYITENILNPLNIPAGAITFYPERFPDLYERHATVSSRDAGSGRVVYSETPFVREDKTRHCYGGEGAFADLSQYIKVLHSLLVDDGKLLRPETASKLLFEPMLDKDAKEAIQKEMKNPWWIVGHIPDTGEYDHSLGGVLTDGDSHQHRRRGFLQWGGAYNLAWFIDRTAGVCGIFGTQILQPADPLVEPLIAGFEEAIYAKL</sequence>
<evidence type="ECO:0000256" key="1">
    <source>
        <dbReference type="ARBA" id="ARBA00009009"/>
    </source>
</evidence>
<evidence type="ECO:0000313" key="4">
    <source>
        <dbReference type="EMBL" id="KAK3315401.1"/>
    </source>
</evidence>
<dbReference type="SUPFAM" id="SSF56601">
    <property type="entry name" value="beta-lactamase/transpeptidase-like"/>
    <property type="match status" value="1"/>
</dbReference>
<dbReference type="InterPro" id="IPR050789">
    <property type="entry name" value="Diverse_Enzym_Activities"/>
</dbReference>
<dbReference type="PANTHER" id="PTHR43283:SF17">
    <property type="entry name" value="(LOVD), PUTATIVE (AFU_ORTHOLOGUE AFUA_5G00920)-RELATED"/>
    <property type="match status" value="1"/>
</dbReference>
<dbReference type="Proteomes" id="UP001283341">
    <property type="component" value="Unassembled WGS sequence"/>
</dbReference>
<dbReference type="AlphaFoldDB" id="A0AAE0HYZ6"/>
<organism evidence="4 5">
    <name type="scientific">Apodospora peruviana</name>
    <dbReference type="NCBI Taxonomy" id="516989"/>
    <lineage>
        <taxon>Eukaryota</taxon>
        <taxon>Fungi</taxon>
        <taxon>Dikarya</taxon>
        <taxon>Ascomycota</taxon>
        <taxon>Pezizomycotina</taxon>
        <taxon>Sordariomycetes</taxon>
        <taxon>Sordariomycetidae</taxon>
        <taxon>Sordariales</taxon>
        <taxon>Lasiosphaeriaceae</taxon>
        <taxon>Apodospora</taxon>
    </lineage>
</organism>
<dbReference type="Gene3D" id="3.40.710.10">
    <property type="entry name" value="DD-peptidase/beta-lactamase superfamily"/>
    <property type="match status" value="1"/>
</dbReference>
<dbReference type="GO" id="GO:0016787">
    <property type="term" value="F:hydrolase activity"/>
    <property type="evidence" value="ECO:0007669"/>
    <property type="project" value="UniProtKB-KW"/>
</dbReference>
<keyword evidence="2" id="KW-0378">Hydrolase</keyword>
<dbReference type="PANTHER" id="PTHR43283">
    <property type="entry name" value="BETA-LACTAMASE-RELATED"/>
    <property type="match status" value="1"/>
</dbReference>
<gene>
    <name evidence="4" type="ORF">B0H66DRAFT_344130</name>
</gene>
<comment type="caution">
    <text evidence="4">The sequence shown here is derived from an EMBL/GenBank/DDBJ whole genome shotgun (WGS) entry which is preliminary data.</text>
</comment>
<evidence type="ECO:0000313" key="5">
    <source>
        <dbReference type="Proteomes" id="UP001283341"/>
    </source>
</evidence>
<proteinExistence type="inferred from homology"/>
<protein>
    <submittedName>
        <fullName evidence="4">Beta-lactamase/transpeptidase-like protein</fullName>
    </submittedName>
</protein>
<name>A0AAE0HYZ6_9PEZI</name>
<keyword evidence="5" id="KW-1185">Reference proteome</keyword>
<evidence type="ECO:0000256" key="2">
    <source>
        <dbReference type="ARBA" id="ARBA00022801"/>
    </source>
</evidence>
<evidence type="ECO:0000259" key="3">
    <source>
        <dbReference type="Pfam" id="PF00144"/>
    </source>
</evidence>
<dbReference type="InterPro" id="IPR001466">
    <property type="entry name" value="Beta-lactam-related"/>
</dbReference>